<feature type="binding site" evidence="4">
    <location>
        <position position="184"/>
    </location>
    <ligand>
        <name>molybdate</name>
        <dbReference type="ChEBI" id="CHEBI:36264"/>
    </ligand>
</feature>
<dbReference type="Gene3D" id="3.40.190.10">
    <property type="entry name" value="Periplasmic binding protein-like II"/>
    <property type="match status" value="2"/>
</dbReference>
<dbReference type="PIRSF" id="PIRSF004846">
    <property type="entry name" value="ModA"/>
    <property type="match status" value="1"/>
</dbReference>
<keyword evidence="4" id="KW-0500">Molybdenum</keyword>
<dbReference type="GO" id="GO:0046872">
    <property type="term" value="F:metal ion binding"/>
    <property type="evidence" value="ECO:0007669"/>
    <property type="project" value="UniProtKB-KW"/>
</dbReference>
<dbReference type="RefSeq" id="WP_203758733.1">
    <property type="nucleotide sequence ID" value="NZ_BONK01000024.1"/>
</dbReference>
<keyword evidence="8" id="KW-1185">Reference proteome</keyword>
<evidence type="ECO:0000313" key="8">
    <source>
        <dbReference type="Proteomes" id="UP000632740"/>
    </source>
</evidence>
<comment type="similarity">
    <text evidence="1">Belongs to the bacterial solute-binding protein ModA family.</text>
</comment>
<feature type="binding site" evidence="4">
    <location>
        <position position="82"/>
    </location>
    <ligand>
        <name>molybdate</name>
        <dbReference type="ChEBI" id="CHEBI:36264"/>
    </ligand>
</feature>
<dbReference type="GO" id="GO:0030973">
    <property type="term" value="F:molybdate ion binding"/>
    <property type="evidence" value="ECO:0007669"/>
    <property type="project" value="TreeGrafter"/>
</dbReference>
<organism evidence="7 8">
    <name type="scientific">Cellulomonas chitinilytica</name>
    <dbReference type="NCBI Taxonomy" id="398759"/>
    <lineage>
        <taxon>Bacteria</taxon>
        <taxon>Bacillati</taxon>
        <taxon>Actinomycetota</taxon>
        <taxon>Actinomycetes</taxon>
        <taxon>Micrococcales</taxon>
        <taxon>Cellulomonadaceae</taxon>
        <taxon>Cellulomonas</taxon>
    </lineage>
</organism>
<dbReference type="GO" id="GO:0015689">
    <property type="term" value="P:molybdate ion transport"/>
    <property type="evidence" value="ECO:0007669"/>
    <property type="project" value="InterPro"/>
</dbReference>
<dbReference type="AlphaFoldDB" id="A0A919PA87"/>
<keyword evidence="2 4" id="KW-0479">Metal-binding</keyword>
<dbReference type="PANTHER" id="PTHR30632">
    <property type="entry name" value="MOLYBDATE-BINDING PERIPLASMIC PROTEIN"/>
    <property type="match status" value="1"/>
</dbReference>
<accession>A0A919PA87</accession>
<feature type="compositionally biased region" description="Low complexity" evidence="5">
    <location>
        <begin position="23"/>
        <end position="42"/>
    </location>
</feature>
<keyword evidence="3 6" id="KW-0732">Signal</keyword>
<evidence type="ECO:0000256" key="6">
    <source>
        <dbReference type="SAM" id="SignalP"/>
    </source>
</evidence>
<evidence type="ECO:0000256" key="4">
    <source>
        <dbReference type="PIRSR" id="PIRSR004846-1"/>
    </source>
</evidence>
<dbReference type="NCBIfam" id="TIGR01256">
    <property type="entry name" value="modA"/>
    <property type="match status" value="1"/>
</dbReference>
<sequence length="266" mass="26385">MRRLALTLVAAVVGVGLAGCGSGASDTDASPSSTPSASPTSTLEGDITVLAAASLTESFTTLGEEFEKANPGVKVTFSFAASSALAGQITDGAPADVFASASTKTMDEVVAAGDASDPVVFATNSMEIAVPPANPGKVTGLDDLTDAAIKTALCQAEVPCGSTAAKVFTNAGITVTPVTLEPDVKAVLSKVTLGEVDAGVVYMTDVIAAGADVQGVKIPDDVNASTDYPIATLSHSSHADVARAFVDYVLSSAGADVLSAAGFARP</sequence>
<feature type="binding site" evidence="4">
    <location>
        <position position="54"/>
    </location>
    <ligand>
        <name>molybdate</name>
        <dbReference type="ChEBI" id="CHEBI:36264"/>
    </ligand>
</feature>
<protein>
    <submittedName>
        <fullName evidence="7">Molybdate-binding protein</fullName>
    </submittedName>
</protein>
<evidence type="ECO:0000256" key="5">
    <source>
        <dbReference type="SAM" id="MobiDB-lite"/>
    </source>
</evidence>
<dbReference type="CDD" id="cd13538">
    <property type="entry name" value="PBP2_ModA_like_1"/>
    <property type="match status" value="1"/>
</dbReference>
<evidence type="ECO:0000256" key="1">
    <source>
        <dbReference type="ARBA" id="ARBA00009175"/>
    </source>
</evidence>
<feature type="binding site" evidence="4">
    <location>
        <position position="202"/>
    </location>
    <ligand>
        <name>molybdate</name>
        <dbReference type="ChEBI" id="CHEBI:36264"/>
    </ligand>
</feature>
<name>A0A919PA87_9CELL</name>
<gene>
    <name evidence="7" type="ORF">Cch01nite_44530</name>
</gene>
<dbReference type="PANTHER" id="PTHR30632:SF0">
    <property type="entry name" value="SULFATE-BINDING PROTEIN"/>
    <property type="match status" value="1"/>
</dbReference>
<dbReference type="EMBL" id="BONK01000024">
    <property type="protein sequence ID" value="GIG23729.1"/>
    <property type="molecule type" value="Genomic_DNA"/>
</dbReference>
<dbReference type="InterPro" id="IPR050682">
    <property type="entry name" value="ModA/WtpA"/>
</dbReference>
<proteinExistence type="inferred from homology"/>
<evidence type="ECO:0000256" key="3">
    <source>
        <dbReference type="ARBA" id="ARBA00022729"/>
    </source>
</evidence>
<dbReference type="PROSITE" id="PS51257">
    <property type="entry name" value="PROKAR_LIPOPROTEIN"/>
    <property type="match status" value="1"/>
</dbReference>
<reference evidence="7" key="1">
    <citation type="submission" date="2021-01" db="EMBL/GenBank/DDBJ databases">
        <title>Whole genome shotgun sequence of Cellulomonas chitinilytica NBRC 110799.</title>
        <authorList>
            <person name="Komaki H."/>
            <person name="Tamura T."/>
        </authorList>
    </citation>
    <scope>NUCLEOTIDE SEQUENCE</scope>
    <source>
        <strain evidence="7">NBRC 110799</strain>
    </source>
</reference>
<evidence type="ECO:0000313" key="7">
    <source>
        <dbReference type="EMBL" id="GIG23729.1"/>
    </source>
</evidence>
<comment type="caution">
    <text evidence="7">The sequence shown here is derived from an EMBL/GenBank/DDBJ whole genome shotgun (WGS) entry which is preliminary data.</text>
</comment>
<feature type="region of interest" description="Disordered" evidence="5">
    <location>
        <begin position="22"/>
        <end position="43"/>
    </location>
</feature>
<dbReference type="SUPFAM" id="SSF53850">
    <property type="entry name" value="Periplasmic binding protein-like II"/>
    <property type="match status" value="1"/>
</dbReference>
<dbReference type="Pfam" id="PF13531">
    <property type="entry name" value="SBP_bac_11"/>
    <property type="match status" value="1"/>
</dbReference>
<dbReference type="InterPro" id="IPR005950">
    <property type="entry name" value="ModA"/>
</dbReference>
<evidence type="ECO:0000256" key="2">
    <source>
        <dbReference type="ARBA" id="ARBA00022723"/>
    </source>
</evidence>
<feature type="chain" id="PRO_5038668440" evidence="6">
    <location>
        <begin position="19"/>
        <end position="266"/>
    </location>
</feature>
<dbReference type="Proteomes" id="UP000632740">
    <property type="component" value="Unassembled WGS sequence"/>
</dbReference>
<feature type="signal peptide" evidence="6">
    <location>
        <begin position="1"/>
        <end position="18"/>
    </location>
</feature>